<dbReference type="SUPFAM" id="SSF49503">
    <property type="entry name" value="Cupredoxins"/>
    <property type="match status" value="1"/>
</dbReference>
<evidence type="ECO:0000313" key="3">
    <source>
        <dbReference type="Proteomes" id="UP000242287"/>
    </source>
</evidence>
<dbReference type="AlphaFoldDB" id="A0A2A9NQK8"/>
<dbReference type="InterPro" id="IPR052953">
    <property type="entry name" value="Ser-rich/MCO-related"/>
</dbReference>
<gene>
    <name evidence="2" type="ORF">AMATHDRAFT_173404</name>
</gene>
<dbReference type="Gene3D" id="2.60.40.420">
    <property type="entry name" value="Cupredoxins - blue copper proteins"/>
    <property type="match status" value="1"/>
</dbReference>
<evidence type="ECO:0008006" key="4">
    <source>
        <dbReference type="Google" id="ProtNLM"/>
    </source>
</evidence>
<keyword evidence="1" id="KW-0732">Signal</keyword>
<evidence type="ECO:0000313" key="2">
    <source>
        <dbReference type="EMBL" id="PFH52388.1"/>
    </source>
</evidence>
<sequence>MLRNILPLCLLPILVSAQYGYNTDSSPTPTGSSVKAAPSAPPDTTGQINVDVFFQGNYTFHPNNFTAPKGTNVTFYIPNSGFDHSVTQSSFASPCTHLTSADNSTVGFDSGLTSAKQFTITITDDTKPIWFHCKQVQHCGLGMVGAINAPTTGNNTFEAFMAAALAIGMNEPMEPDNGFVSGGVNAVATAPAVATAGASSSSNGGFTNIPTHVGILVLSALMAIMMM</sequence>
<proteinExistence type="predicted"/>
<dbReference type="Proteomes" id="UP000242287">
    <property type="component" value="Unassembled WGS sequence"/>
</dbReference>
<dbReference type="EMBL" id="KZ301979">
    <property type="protein sequence ID" value="PFH52388.1"/>
    <property type="molecule type" value="Genomic_DNA"/>
</dbReference>
<protein>
    <recommendedName>
        <fullName evidence="4">Blue (type 1) copper domain-containing protein</fullName>
    </recommendedName>
</protein>
<keyword evidence="3" id="KW-1185">Reference proteome</keyword>
<dbReference type="CDD" id="cd00920">
    <property type="entry name" value="Cupredoxin"/>
    <property type="match status" value="1"/>
</dbReference>
<dbReference type="OrthoDB" id="1921208at2759"/>
<feature type="chain" id="PRO_5012428099" description="Blue (type 1) copper domain-containing protein" evidence="1">
    <location>
        <begin position="18"/>
        <end position="227"/>
    </location>
</feature>
<feature type="signal peptide" evidence="1">
    <location>
        <begin position="1"/>
        <end position="17"/>
    </location>
</feature>
<evidence type="ECO:0000256" key="1">
    <source>
        <dbReference type="SAM" id="SignalP"/>
    </source>
</evidence>
<dbReference type="InterPro" id="IPR008972">
    <property type="entry name" value="Cupredoxin"/>
</dbReference>
<dbReference type="STRING" id="703135.A0A2A9NQK8"/>
<accession>A0A2A9NQK8</accession>
<reference evidence="2 3" key="1">
    <citation type="submission" date="2014-02" db="EMBL/GenBank/DDBJ databases">
        <title>Transposable element dynamics among asymbiotic and ectomycorrhizal Amanita fungi.</title>
        <authorList>
            <consortium name="DOE Joint Genome Institute"/>
            <person name="Hess J."/>
            <person name="Skrede I."/>
            <person name="Wolfe B."/>
            <person name="LaButti K."/>
            <person name="Ohm R.A."/>
            <person name="Grigoriev I.V."/>
            <person name="Pringle A."/>
        </authorList>
    </citation>
    <scope>NUCLEOTIDE SEQUENCE [LARGE SCALE GENOMIC DNA]</scope>
    <source>
        <strain evidence="2 3">SKay4041</strain>
    </source>
</reference>
<dbReference type="PANTHER" id="PTHR34883:SF15">
    <property type="entry name" value="EXTRACELLULAR SERINE-RICH PROTEIN"/>
    <property type="match status" value="1"/>
</dbReference>
<organism evidence="2 3">
    <name type="scientific">Amanita thiersii Skay4041</name>
    <dbReference type="NCBI Taxonomy" id="703135"/>
    <lineage>
        <taxon>Eukaryota</taxon>
        <taxon>Fungi</taxon>
        <taxon>Dikarya</taxon>
        <taxon>Basidiomycota</taxon>
        <taxon>Agaricomycotina</taxon>
        <taxon>Agaricomycetes</taxon>
        <taxon>Agaricomycetidae</taxon>
        <taxon>Agaricales</taxon>
        <taxon>Pluteineae</taxon>
        <taxon>Amanitaceae</taxon>
        <taxon>Amanita</taxon>
    </lineage>
</organism>
<dbReference type="PANTHER" id="PTHR34883">
    <property type="entry name" value="SERINE-RICH PROTEIN, PUTATIVE-RELATED-RELATED"/>
    <property type="match status" value="1"/>
</dbReference>
<name>A0A2A9NQK8_9AGAR</name>